<evidence type="ECO:0000313" key="3">
    <source>
        <dbReference type="Proteomes" id="UP000678016"/>
    </source>
</evidence>
<sequence length="51" mass="5402">MSKEAGLEAESASGALYERTAIRRSDLPVEDGPPSRPSRAVVGHDGVPVPW</sequence>
<gene>
    <name evidence="2" type="ORF">KGD83_20670</name>
</gene>
<protein>
    <submittedName>
        <fullName evidence="2">Uncharacterized protein</fullName>
    </submittedName>
</protein>
<feature type="region of interest" description="Disordered" evidence="1">
    <location>
        <begin position="1"/>
        <end position="51"/>
    </location>
</feature>
<organism evidence="2 3">
    <name type="scientific">Nocardiopsis akebiae</name>
    <dbReference type="NCBI Taxonomy" id="2831968"/>
    <lineage>
        <taxon>Bacteria</taxon>
        <taxon>Bacillati</taxon>
        <taxon>Actinomycetota</taxon>
        <taxon>Actinomycetes</taxon>
        <taxon>Streptosporangiales</taxon>
        <taxon>Nocardiopsidaceae</taxon>
        <taxon>Nocardiopsis</taxon>
    </lineage>
</organism>
<keyword evidence="3" id="KW-1185">Reference proteome</keyword>
<dbReference type="Proteomes" id="UP000678016">
    <property type="component" value="Chromosome"/>
</dbReference>
<accession>A0ABX8BZV9</accession>
<evidence type="ECO:0000256" key="1">
    <source>
        <dbReference type="SAM" id="MobiDB-lite"/>
    </source>
</evidence>
<proteinExistence type="predicted"/>
<dbReference type="RefSeq" id="WP_212640747.1">
    <property type="nucleotide sequence ID" value="NZ_CP074132.1"/>
</dbReference>
<name>A0ABX8BZV9_9ACTN</name>
<evidence type="ECO:0000313" key="2">
    <source>
        <dbReference type="EMBL" id="QUX27690.1"/>
    </source>
</evidence>
<reference evidence="3" key="1">
    <citation type="submission" date="2021-05" db="EMBL/GenBank/DDBJ databases">
        <title>Direct Submission.</title>
        <authorList>
            <person name="Li K."/>
            <person name="Gao J."/>
        </authorList>
    </citation>
    <scope>NUCLEOTIDE SEQUENCE [LARGE SCALE GENOMIC DNA]</scope>
    <source>
        <strain evidence="3">HDS12</strain>
    </source>
</reference>
<dbReference type="EMBL" id="CP074132">
    <property type="protein sequence ID" value="QUX27690.1"/>
    <property type="molecule type" value="Genomic_DNA"/>
</dbReference>